<feature type="signal peptide" evidence="1">
    <location>
        <begin position="1"/>
        <end position="19"/>
    </location>
</feature>
<sequence length="107" mass="12095">MDLRKIFLRITVYIVAVSSVIIDTSPTISQAPYENTYDIHTTTSNSTQPLHLTDIETECKTTDPPFTTPLGPRSCTLATGTACRRVSHTSFSSLPRDQWTWIERPFF</sequence>
<dbReference type="Proteomes" id="UP001590950">
    <property type="component" value="Unassembled WGS sequence"/>
</dbReference>
<proteinExistence type="predicted"/>
<feature type="chain" id="PRO_5046306857" evidence="1">
    <location>
        <begin position="20"/>
        <end position="107"/>
    </location>
</feature>
<accession>A0ABR4A3I7</accession>
<name>A0ABR4A3I7_9LECA</name>
<keyword evidence="3" id="KW-1185">Reference proteome</keyword>
<reference evidence="2 3" key="1">
    <citation type="submission" date="2024-09" db="EMBL/GenBank/DDBJ databases">
        <title>Rethinking Asexuality: The Enigmatic Case of Functional Sexual Genes in Lepraria (Stereocaulaceae).</title>
        <authorList>
            <person name="Doellman M."/>
            <person name="Sun Y."/>
            <person name="Barcenas-Pena A."/>
            <person name="Lumbsch H.T."/>
            <person name="Grewe F."/>
        </authorList>
    </citation>
    <scope>NUCLEOTIDE SEQUENCE [LARGE SCALE GENOMIC DNA]</scope>
    <source>
        <strain evidence="2 3">Mercado 3170</strain>
    </source>
</reference>
<comment type="caution">
    <text evidence="2">The sequence shown here is derived from an EMBL/GenBank/DDBJ whole genome shotgun (WGS) entry which is preliminary data.</text>
</comment>
<gene>
    <name evidence="2" type="ORF">N7G274_006935</name>
</gene>
<keyword evidence="1" id="KW-0732">Signal</keyword>
<evidence type="ECO:0000256" key="1">
    <source>
        <dbReference type="SAM" id="SignalP"/>
    </source>
</evidence>
<dbReference type="EMBL" id="JBEFKJ010000021">
    <property type="protein sequence ID" value="KAL2040492.1"/>
    <property type="molecule type" value="Genomic_DNA"/>
</dbReference>
<evidence type="ECO:0000313" key="2">
    <source>
        <dbReference type="EMBL" id="KAL2040492.1"/>
    </source>
</evidence>
<organism evidence="2 3">
    <name type="scientific">Stereocaulon virgatum</name>
    <dbReference type="NCBI Taxonomy" id="373712"/>
    <lineage>
        <taxon>Eukaryota</taxon>
        <taxon>Fungi</taxon>
        <taxon>Dikarya</taxon>
        <taxon>Ascomycota</taxon>
        <taxon>Pezizomycotina</taxon>
        <taxon>Lecanoromycetes</taxon>
        <taxon>OSLEUM clade</taxon>
        <taxon>Lecanoromycetidae</taxon>
        <taxon>Lecanorales</taxon>
        <taxon>Lecanorineae</taxon>
        <taxon>Stereocaulaceae</taxon>
        <taxon>Stereocaulon</taxon>
    </lineage>
</organism>
<protein>
    <submittedName>
        <fullName evidence="2">Uncharacterized protein</fullName>
    </submittedName>
</protein>
<evidence type="ECO:0000313" key="3">
    <source>
        <dbReference type="Proteomes" id="UP001590950"/>
    </source>
</evidence>